<accession>A0AA86VF76</accession>
<organism evidence="1 2">
    <name type="scientific">Sphenostylis stenocarpa</name>
    <dbReference type="NCBI Taxonomy" id="92480"/>
    <lineage>
        <taxon>Eukaryota</taxon>
        <taxon>Viridiplantae</taxon>
        <taxon>Streptophyta</taxon>
        <taxon>Embryophyta</taxon>
        <taxon>Tracheophyta</taxon>
        <taxon>Spermatophyta</taxon>
        <taxon>Magnoliopsida</taxon>
        <taxon>eudicotyledons</taxon>
        <taxon>Gunneridae</taxon>
        <taxon>Pentapetalae</taxon>
        <taxon>rosids</taxon>
        <taxon>fabids</taxon>
        <taxon>Fabales</taxon>
        <taxon>Fabaceae</taxon>
        <taxon>Papilionoideae</taxon>
        <taxon>50 kb inversion clade</taxon>
        <taxon>NPAAA clade</taxon>
        <taxon>indigoferoid/millettioid clade</taxon>
        <taxon>Phaseoleae</taxon>
        <taxon>Sphenostylis</taxon>
    </lineage>
</organism>
<keyword evidence="2" id="KW-1185">Reference proteome</keyword>
<evidence type="ECO:0000313" key="2">
    <source>
        <dbReference type="Proteomes" id="UP001189624"/>
    </source>
</evidence>
<protein>
    <submittedName>
        <fullName evidence="1">Uncharacterized protein</fullName>
    </submittedName>
</protein>
<evidence type="ECO:0000313" key="1">
    <source>
        <dbReference type="EMBL" id="CAJ1947834.1"/>
    </source>
</evidence>
<gene>
    <name evidence="1" type="ORF">AYBTSS11_LOCUS12868</name>
</gene>
<sequence>MNPRPAEETTVCWSNVHDMEIDVEGGGSNLDWQIDLSHYFSFDLSKARTMVLLGRRRVPWIVNLSSVHLGITFRDDSLSTRTLAMRYSLHLTEICKGLLWFDPSRGSSSSVKQGVSMRFRAHYQR</sequence>
<dbReference type="Gramene" id="rna-AYBTSS11_LOCUS12868">
    <property type="protein sequence ID" value="CAJ1947834.1"/>
    <property type="gene ID" value="gene-AYBTSS11_LOCUS12868"/>
</dbReference>
<reference evidence="1" key="1">
    <citation type="submission" date="2023-10" db="EMBL/GenBank/DDBJ databases">
        <authorList>
            <person name="Domelevo Entfellner J.-B."/>
        </authorList>
    </citation>
    <scope>NUCLEOTIDE SEQUENCE</scope>
</reference>
<proteinExistence type="predicted"/>
<dbReference type="EMBL" id="OY731401">
    <property type="protein sequence ID" value="CAJ1947834.1"/>
    <property type="molecule type" value="Genomic_DNA"/>
</dbReference>
<name>A0AA86VF76_9FABA</name>
<dbReference type="AlphaFoldDB" id="A0AA86VF76"/>
<dbReference type="Proteomes" id="UP001189624">
    <property type="component" value="Chromosome 4"/>
</dbReference>